<feature type="compositionally biased region" description="Polar residues" evidence="9">
    <location>
        <begin position="245"/>
        <end position="256"/>
    </location>
</feature>
<dbReference type="InterPro" id="IPR001841">
    <property type="entry name" value="Znf_RING"/>
</dbReference>
<evidence type="ECO:0000256" key="5">
    <source>
        <dbReference type="ARBA" id="ARBA00022771"/>
    </source>
</evidence>
<evidence type="ECO:0000256" key="9">
    <source>
        <dbReference type="SAM" id="MobiDB-lite"/>
    </source>
</evidence>
<dbReference type="SMART" id="SM00184">
    <property type="entry name" value="RING"/>
    <property type="match status" value="1"/>
</dbReference>
<protein>
    <recommendedName>
        <fullName evidence="2">RING-type E3 ubiquitin transferase</fullName>
        <ecNumber evidence="2">2.3.2.27</ecNumber>
    </recommendedName>
</protein>
<dbReference type="GeneID" id="107065574"/>
<dbReference type="RefSeq" id="XP_015174906.1">
    <property type="nucleotide sequence ID" value="XM_015319420.1"/>
</dbReference>
<dbReference type="PANTHER" id="PTHR22937:SF65">
    <property type="entry name" value="E3 UBIQUITIN-PROTEIN LIGASE ARK2C"/>
    <property type="match status" value="1"/>
</dbReference>
<dbReference type="InterPro" id="IPR045191">
    <property type="entry name" value="MBR1/2-like"/>
</dbReference>
<keyword evidence="3" id="KW-0808">Transferase</keyword>
<feature type="compositionally biased region" description="Basic and acidic residues" evidence="9">
    <location>
        <begin position="149"/>
        <end position="181"/>
    </location>
</feature>
<evidence type="ECO:0000256" key="6">
    <source>
        <dbReference type="ARBA" id="ARBA00022786"/>
    </source>
</evidence>
<evidence type="ECO:0000256" key="3">
    <source>
        <dbReference type="ARBA" id="ARBA00022679"/>
    </source>
</evidence>
<feature type="region of interest" description="Disordered" evidence="9">
    <location>
        <begin position="245"/>
        <end position="283"/>
    </location>
</feature>
<comment type="catalytic activity">
    <reaction evidence="1">
        <text>S-ubiquitinyl-[E2 ubiquitin-conjugating enzyme]-L-cysteine + [acceptor protein]-L-lysine = [E2 ubiquitin-conjugating enzyme]-L-cysteine + N(6)-ubiquitinyl-[acceptor protein]-L-lysine.</text>
        <dbReference type="EC" id="2.3.2.27"/>
    </reaction>
</comment>
<dbReference type="EC" id="2.3.2.27" evidence="2"/>
<keyword evidence="4" id="KW-0479">Metal-binding</keyword>
<dbReference type="InterPro" id="IPR013083">
    <property type="entry name" value="Znf_RING/FYVE/PHD"/>
</dbReference>
<feature type="region of interest" description="Disordered" evidence="9">
    <location>
        <begin position="1"/>
        <end position="34"/>
    </location>
</feature>
<keyword evidence="6" id="KW-0833">Ubl conjugation pathway</keyword>
<evidence type="ECO:0000256" key="7">
    <source>
        <dbReference type="ARBA" id="ARBA00022833"/>
    </source>
</evidence>
<name>A0ABM1I3W9_POLDO</name>
<feature type="region of interest" description="Disordered" evidence="9">
    <location>
        <begin position="147"/>
        <end position="185"/>
    </location>
</feature>
<accession>A0ABM1I3W9</accession>
<dbReference type="Proteomes" id="UP000694924">
    <property type="component" value="Unplaced"/>
</dbReference>
<dbReference type="PROSITE" id="PS50089">
    <property type="entry name" value="ZF_RING_2"/>
    <property type="match status" value="1"/>
</dbReference>
<evidence type="ECO:0000313" key="12">
    <source>
        <dbReference type="RefSeq" id="XP_015174906.1"/>
    </source>
</evidence>
<dbReference type="CDD" id="cd16474">
    <property type="entry name" value="RING-H2_RNF111-like"/>
    <property type="match status" value="1"/>
</dbReference>
<reference evidence="12" key="1">
    <citation type="submission" date="2025-08" db="UniProtKB">
        <authorList>
            <consortium name="RefSeq"/>
        </authorList>
    </citation>
    <scope>IDENTIFICATION</scope>
    <source>
        <tissue evidence="12">Whole body</tissue>
    </source>
</reference>
<organism evidence="11 12">
    <name type="scientific">Polistes dominula</name>
    <name type="common">European paper wasp</name>
    <name type="synonym">Vespa dominula</name>
    <dbReference type="NCBI Taxonomy" id="743375"/>
    <lineage>
        <taxon>Eukaryota</taxon>
        <taxon>Metazoa</taxon>
        <taxon>Ecdysozoa</taxon>
        <taxon>Arthropoda</taxon>
        <taxon>Hexapoda</taxon>
        <taxon>Insecta</taxon>
        <taxon>Pterygota</taxon>
        <taxon>Neoptera</taxon>
        <taxon>Endopterygota</taxon>
        <taxon>Hymenoptera</taxon>
        <taxon>Apocrita</taxon>
        <taxon>Aculeata</taxon>
        <taxon>Vespoidea</taxon>
        <taxon>Vespidae</taxon>
        <taxon>Polistinae</taxon>
        <taxon>Polistini</taxon>
        <taxon>Polistes</taxon>
    </lineage>
</organism>
<evidence type="ECO:0000256" key="4">
    <source>
        <dbReference type="ARBA" id="ARBA00022723"/>
    </source>
</evidence>
<feature type="domain" description="RING-type" evidence="10">
    <location>
        <begin position="637"/>
        <end position="678"/>
    </location>
</feature>
<keyword evidence="5 8" id="KW-0863">Zinc-finger</keyword>
<dbReference type="PANTHER" id="PTHR22937">
    <property type="entry name" value="E3 UBIQUITIN-PROTEIN LIGASE RNF165"/>
    <property type="match status" value="1"/>
</dbReference>
<dbReference type="SUPFAM" id="SSF57850">
    <property type="entry name" value="RING/U-box"/>
    <property type="match status" value="1"/>
</dbReference>
<dbReference type="Gene3D" id="3.30.40.10">
    <property type="entry name" value="Zinc/RING finger domain, C3HC4 (zinc finger)"/>
    <property type="match status" value="1"/>
</dbReference>
<sequence>MEASSNSGNLWHKSKTGEPETDLFNGESTTGSVEANSTSLADIFDTAFSSTVDPSPQSRFTSGNEMEYEHLFAESDIEESEVAPTESYNHTTHINSQNDFLFERYITSSNTNDNSNDYWQTDTLNCDMCQNRQERTLKKESVTLQLNNTREERHKRALQDQDEPSKHKKNKSEEQKHKNDQQVDNFSIAGPSRILDCYNSNSSIPPQDRLNGAINEAIQQIVGNRNVNESNNMFTLANMSTVMDSQEAHTGNTAHSSRIDDAPSAPDLQLDWSSSSDSDEEDGSIEVLGTVNHNENSVQNDSEENRTVTLVDLTAESDEEAPPTSTSFNNPINSGLDEHTQRMNHPELMYYRNRIPSVQRFNMVGDPTTGTTSSRMHPVQERLWMNQQRVQEVHRRRLYPRSYHPPVPPSAHMNQATTHACAYENYYAYPQIQSNAQCEENDIESYISSSLLPARLPSRVLPSPQQPTVYSHPEARGPPTFAPTCTPAMMMNHLNDVHEVEPSPEFVGMASVPSVHQHFHHHMYHYNPQQMPPRMHHLHIRPSRMHHLHISFSPNVPTSITRGNTLTSTNGIPDLILHHQPRHVSARFEEYMRIVDLRRMGHMNYGATQESIESHTFPHKYKRVKKVENSEDAVEKCTICLSEFEDCESVRRLPCLHLFHIDCVDQWLCTNKRCPICRVDIETFLQKEIFV</sequence>
<evidence type="ECO:0000313" key="11">
    <source>
        <dbReference type="Proteomes" id="UP000694924"/>
    </source>
</evidence>
<evidence type="ECO:0000256" key="8">
    <source>
        <dbReference type="PROSITE-ProRule" id="PRU00175"/>
    </source>
</evidence>
<evidence type="ECO:0000259" key="10">
    <source>
        <dbReference type="PROSITE" id="PS50089"/>
    </source>
</evidence>
<proteinExistence type="predicted"/>
<keyword evidence="11" id="KW-1185">Reference proteome</keyword>
<evidence type="ECO:0000256" key="2">
    <source>
        <dbReference type="ARBA" id="ARBA00012483"/>
    </source>
</evidence>
<evidence type="ECO:0000256" key="1">
    <source>
        <dbReference type="ARBA" id="ARBA00000900"/>
    </source>
</evidence>
<gene>
    <name evidence="12" type="primary">LOC107065574</name>
</gene>
<keyword evidence="7" id="KW-0862">Zinc</keyword>
<dbReference type="Pfam" id="PF13639">
    <property type="entry name" value="zf-RING_2"/>
    <property type="match status" value="1"/>
</dbReference>